<dbReference type="SUPFAM" id="SSF54373">
    <property type="entry name" value="FAD-linked reductases, C-terminal domain"/>
    <property type="match status" value="1"/>
</dbReference>
<keyword evidence="8" id="KW-1185">Reference proteome</keyword>
<dbReference type="PANTHER" id="PTHR13789">
    <property type="entry name" value="MONOOXYGENASE"/>
    <property type="match status" value="1"/>
</dbReference>
<comment type="similarity">
    <text evidence="1">Belongs to the paxM FAD-dependent monooxygenase family.</text>
</comment>
<dbReference type="PRINTS" id="PR00420">
    <property type="entry name" value="RNGMNOXGNASE"/>
</dbReference>
<dbReference type="EMBL" id="JARKIF010000038">
    <property type="protein sequence ID" value="KAJ7609687.1"/>
    <property type="molecule type" value="Genomic_DNA"/>
</dbReference>
<proteinExistence type="inferred from homology"/>
<evidence type="ECO:0000259" key="6">
    <source>
        <dbReference type="Pfam" id="PF01494"/>
    </source>
</evidence>
<evidence type="ECO:0000256" key="3">
    <source>
        <dbReference type="ARBA" id="ARBA00022827"/>
    </source>
</evidence>
<dbReference type="InterPro" id="IPR050493">
    <property type="entry name" value="FAD-dep_Monooxygenase_BioMet"/>
</dbReference>
<evidence type="ECO:0000256" key="4">
    <source>
        <dbReference type="ARBA" id="ARBA00023002"/>
    </source>
</evidence>
<organism evidence="7 8">
    <name type="scientific">Roridomyces roridus</name>
    <dbReference type="NCBI Taxonomy" id="1738132"/>
    <lineage>
        <taxon>Eukaryota</taxon>
        <taxon>Fungi</taxon>
        <taxon>Dikarya</taxon>
        <taxon>Basidiomycota</taxon>
        <taxon>Agaricomycotina</taxon>
        <taxon>Agaricomycetes</taxon>
        <taxon>Agaricomycetidae</taxon>
        <taxon>Agaricales</taxon>
        <taxon>Marasmiineae</taxon>
        <taxon>Mycenaceae</taxon>
        <taxon>Roridomyces</taxon>
    </lineage>
</organism>
<accession>A0AAD7B3J7</accession>
<dbReference type="Pfam" id="PF01494">
    <property type="entry name" value="FAD_binding_3"/>
    <property type="match status" value="1"/>
</dbReference>
<dbReference type="Proteomes" id="UP001221142">
    <property type="component" value="Unassembled WGS sequence"/>
</dbReference>
<dbReference type="PANTHER" id="PTHR13789:SF314">
    <property type="entry name" value="FAD-BINDING DOMAIN-CONTAINING PROTEIN"/>
    <property type="match status" value="1"/>
</dbReference>
<evidence type="ECO:0000313" key="8">
    <source>
        <dbReference type="Proteomes" id="UP001221142"/>
    </source>
</evidence>
<reference evidence="7" key="1">
    <citation type="submission" date="2023-03" db="EMBL/GenBank/DDBJ databases">
        <title>Massive genome expansion in bonnet fungi (Mycena s.s.) driven by repeated elements and novel gene families across ecological guilds.</title>
        <authorList>
            <consortium name="Lawrence Berkeley National Laboratory"/>
            <person name="Harder C.B."/>
            <person name="Miyauchi S."/>
            <person name="Viragh M."/>
            <person name="Kuo A."/>
            <person name="Thoen E."/>
            <person name="Andreopoulos B."/>
            <person name="Lu D."/>
            <person name="Skrede I."/>
            <person name="Drula E."/>
            <person name="Henrissat B."/>
            <person name="Morin E."/>
            <person name="Kohler A."/>
            <person name="Barry K."/>
            <person name="LaButti K."/>
            <person name="Morin E."/>
            <person name="Salamov A."/>
            <person name="Lipzen A."/>
            <person name="Mereny Z."/>
            <person name="Hegedus B."/>
            <person name="Baldrian P."/>
            <person name="Stursova M."/>
            <person name="Weitz H."/>
            <person name="Taylor A."/>
            <person name="Grigoriev I.V."/>
            <person name="Nagy L.G."/>
            <person name="Martin F."/>
            <person name="Kauserud H."/>
        </authorList>
    </citation>
    <scope>NUCLEOTIDE SEQUENCE</scope>
    <source>
        <strain evidence="7">9284</strain>
    </source>
</reference>
<keyword evidence="2" id="KW-0285">Flavoprotein</keyword>
<evidence type="ECO:0000256" key="2">
    <source>
        <dbReference type="ARBA" id="ARBA00022630"/>
    </source>
</evidence>
<gene>
    <name evidence="7" type="ORF">FB45DRAFT_1066537</name>
</gene>
<keyword evidence="5" id="KW-0503">Monooxygenase</keyword>
<dbReference type="GO" id="GO:0004497">
    <property type="term" value="F:monooxygenase activity"/>
    <property type="evidence" value="ECO:0007669"/>
    <property type="project" value="UniProtKB-KW"/>
</dbReference>
<sequence length="425" mass="45996">MATNEVTLSRPLKVSIIGAGLGGLTAAIALRKSGHNVQVFEASDKQTEIGAGITLQVNALRVLHQLGFHTANLQGVEFDTMVRLDARTGSGTLNSGGARSTTEDNGRARPIACHRSDFRNELERLATAEEGQGTPAQLHLGSKVLSCDPEVGSITLANGNTISADLVIGADGIHSTIRSTILGQAVQPLPCGISCFRFLLDASGVKDIPDLRWYTDDPHLHKGIVWTGFKSFRMIVIYPVRNRTLINFVGSFADEDQGKPDWAPSATRQEVLEKFHDAHSKFLRLLDLPIVTPILKWKLRTVPVLGNWIRGHAALLGDSAHGSVPFMGQGASMAIEDAGVLGVLLSLGTTKDEIPARLAAYETLRKERAEFVSKKSLDRALSNDVYYEPPSPETLARVMQHDAIQVAQQYVSAHFSGETGARKNI</sequence>
<dbReference type="SUPFAM" id="SSF51905">
    <property type="entry name" value="FAD/NAD(P)-binding domain"/>
    <property type="match status" value="1"/>
</dbReference>
<dbReference type="InterPro" id="IPR002938">
    <property type="entry name" value="FAD-bd"/>
</dbReference>
<dbReference type="Gene3D" id="3.50.50.60">
    <property type="entry name" value="FAD/NAD(P)-binding domain"/>
    <property type="match status" value="1"/>
</dbReference>
<dbReference type="GO" id="GO:0071949">
    <property type="term" value="F:FAD binding"/>
    <property type="evidence" value="ECO:0007669"/>
    <property type="project" value="InterPro"/>
</dbReference>
<evidence type="ECO:0000256" key="5">
    <source>
        <dbReference type="ARBA" id="ARBA00023033"/>
    </source>
</evidence>
<protein>
    <submittedName>
        <fullName evidence="7">FAD/NAD(P)-binding domain-containing protein</fullName>
    </submittedName>
</protein>
<evidence type="ECO:0000256" key="1">
    <source>
        <dbReference type="ARBA" id="ARBA00007992"/>
    </source>
</evidence>
<keyword evidence="3" id="KW-0274">FAD</keyword>
<dbReference type="AlphaFoldDB" id="A0AAD7B3J7"/>
<keyword evidence="4" id="KW-0560">Oxidoreductase</keyword>
<comment type="caution">
    <text evidence="7">The sequence shown here is derived from an EMBL/GenBank/DDBJ whole genome shotgun (WGS) entry which is preliminary data.</text>
</comment>
<name>A0AAD7B3J7_9AGAR</name>
<evidence type="ECO:0000313" key="7">
    <source>
        <dbReference type="EMBL" id="KAJ7609687.1"/>
    </source>
</evidence>
<feature type="domain" description="FAD-binding" evidence="6">
    <location>
        <begin position="13"/>
        <end position="372"/>
    </location>
</feature>
<dbReference type="InterPro" id="IPR036188">
    <property type="entry name" value="FAD/NAD-bd_sf"/>
</dbReference>